<dbReference type="PANTHER" id="PTHR14097:SF7">
    <property type="entry name" value="OXIDOREDUCTASE HTATIP2"/>
    <property type="match status" value="1"/>
</dbReference>
<accession>A0A264W450</accession>
<feature type="domain" description="NAD(P)-binding" evidence="1">
    <location>
        <begin position="7"/>
        <end position="159"/>
    </location>
</feature>
<dbReference type="InterPro" id="IPR016040">
    <property type="entry name" value="NAD(P)-bd_dom"/>
</dbReference>
<dbReference type="InterPro" id="IPR036291">
    <property type="entry name" value="NAD(P)-bd_dom_sf"/>
</dbReference>
<dbReference type="Gene3D" id="3.40.50.720">
    <property type="entry name" value="NAD(P)-binding Rossmann-like Domain"/>
    <property type="match status" value="1"/>
</dbReference>
<dbReference type="Pfam" id="PF13460">
    <property type="entry name" value="NAD_binding_10"/>
    <property type="match status" value="1"/>
</dbReference>
<name>A0A264W450_9BACL</name>
<evidence type="ECO:0000313" key="3">
    <source>
        <dbReference type="Proteomes" id="UP000217065"/>
    </source>
</evidence>
<reference evidence="2 3" key="1">
    <citation type="submission" date="2017-07" db="EMBL/GenBank/DDBJ databases">
        <title>Tetzosporium hominis gen.nov. sp.nov.</title>
        <authorList>
            <person name="Tetz G."/>
            <person name="Tetz V."/>
        </authorList>
    </citation>
    <scope>NUCLEOTIDE SEQUENCE [LARGE SCALE GENOMIC DNA]</scope>
    <source>
        <strain evidence="2 3">VT-49</strain>
    </source>
</reference>
<protein>
    <submittedName>
        <fullName evidence="2">Semialdehyde dehydrogenase</fullName>
    </submittedName>
</protein>
<keyword evidence="3" id="KW-1185">Reference proteome</keyword>
<dbReference type="AlphaFoldDB" id="A0A264W450"/>
<comment type="caution">
    <text evidence="2">The sequence shown here is derived from an EMBL/GenBank/DDBJ whole genome shotgun (WGS) entry which is preliminary data.</text>
</comment>
<evidence type="ECO:0000259" key="1">
    <source>
        <dbReference type="Pfam" id="PF13460"/>
    </source>
</evidence>
<organism evidence="2 3">
    <name type="scientific">Tetzosporium hominis</name>
    <dbReference type="NCBI Taxonomy" id="2020506"/>
    <lineage>
        <taxon>Bacteria</taxon>
        <taxon>Bacillati</taxon>
        <taxon>Bacillota</taxon>
        <taxon>Bacilli</taxon>
        <taxon>Bacillales</taxon>
        <taxon>Caryophanaceae</taxon>
        <taxon>Tetzosporium</taxon>
    </lineage>
</organism>
<dbReference type="EMBL" id="NOKQ01000217">
    <property type="protein sequence ID" value="OZS77807.1"/>
    <property type="molecule type" value="Genomic_DNA"/>
</dbReference>
<dbReference type="RefSeq" id="WP_094942994.1">
    <property type="nucleotide sequence ID" value="NZ_NOKQ01000217.1"/>
</dbReference>
<evidence type="ECO:0000313" key="2">
    <source>
        <dbReference type="EMBL" id="OZS77807.1"/>
    </source>
</evidence>
<proteinExistence type="predicted"/>
<dbReference type="Proteomes" id="UP000217065">
    <property type="component" value="Unassembled WGS sequence"/>
</dbReference>
<sequence>MHALVIGATGATGKDLVEQLLNDEQFEKVTLFVRRSLPLQHEKLHTHTIDFDRPQHWHRLVEGDVLFSCLSTTIKAAGTQDEQWKVDFDYQYQFADAASANGVPNYVLVSSTGADPKSRVFYSRMKGQLEEAVKKLPFKSITILQPPILDRRDSDRTGEKVGLRVIQVFNKVGLFKSQRPLSTRELAATMIRAAKQKRSGISVWTGDEVRTPTQT</sequence>
<gene>
    <name evidence="2" type="ORF">CF394_08615</name>
</gene>
<dbReference type="PANTHER" id="PTHR14097">
    <property type="entry name" value="OXIDOREDUCTASE HTATIP2"/>
    <property type="match status" value="1"/>
</dbReference>
<dbReference type="OrthoDB" id="9798632at2"/>
<dbReference type="SUPFAM" id="SSF51735">
    <property type="entry name" value="NAD(P)-binding Rossmann-fold domains"/>
    <property type="match status" value="1"/>
</dbReference>